<name>A0A0J7KEV7_LASNI</name>
<accession>A0A0J7KEV7</accession>
<proteinExistence type="predicted"/>
<dbReference type="AlphaFoldDB" id="A0A0J7KEV7"/>
<dbReference type="Proteomes" id="UP000036403">
    <property type="component" value="Unassembled WGS sequence"/>
</dbReference>
<protein>
    <submittedName>
        <fullName evidence="1">Uncharacterized protein</fullName>
    </submittedName>
</protein>
<feature type="non-terminal residue" evidence="1">
    <location>
        <position position="170"/>
    </location>
</feature>
<evidence type="ECO:0000313" key="1">
    <source>
        <dbReference type="EMBL" id="KMQ88731.1"/>
    </source>
</evidence>
<reference evidence="1 2" key="1">
    <citation type="submission" date="2015-04" db="EMBL/GenBank/DDBJ databases">
        <title>Lasius niger genome sequencing.</title>
        <authorList>
            <person name="Konorov E.A."/>
            <person name="Nikitin M.A."/>
            <person name="Kirill M.V."/>
            <person name="Chang P."/>
        </authorList>
    </citation>
    <scope>NUCLEOTIDE SEQUENCE [LARGE SCALE GENOMIC DNA]</scope>
    <source>
        <tissue evidence="1">Whole</tissue>
    </source>
</reference>
<dbReference type="PaxDb" id="67767-A0A0J7KEV7"/>
<evidence type="ECO:0000313" key="2">
    <source>
        <dbReference type="Proteomes" id="UP000036403"/>
    </source>
</evidence>
<sequence length="170" mass="19397">MCSYSKAEVRRGAMLKPHVPAYCEGYILHEQRKCSEGPQDIHRKLLLVSFNEHCMWVFIIPDVAVLAIEVSVSREESLISKQNVRGKAGSAIFRCRNYWANGIRARVRCEVVRLQSLDWRWYPEWPSLGHSTIEHVANGHVANGHETLHTVQLDTVHLDTVILDTVAFGH</sequence>
<gene>
    <name evidence="1" type="ORF">RF55_11725</name>
</gene>
<dbReference type="EMBL" id="LBMM01008625">
    <property type="protein sequence ID" value="KMQ88731.1"/>
    <property type="molecule type" value="Genomic_DNA"/>
</dbReference>
<comment type="caution">
    <text evidence="1">The sequence shown here is derived from an EMBL/GenBank/DDBJ whole genome shotgun (WGS) entry which is preliminary data.</text>
</comment>
<organism evidence="1 2">
    <name type="scientific">Lasius niger</name>
    <name type="common">Black garden ant</name>
    <dbReference type="NCBI Taxonomy" id="67767"/>
    <lineage>
        <taxon>Eukaryota</taxon>
        <taxon>Metazoa</taxon>
        <taxon>Ecdysozoa</taxon>
        <taxon>Arthropoda</taxon>
        <taxon>Hexapoda</taxon>
        <taxon>Insecta</taxon>
        <taxon>Pterygota</taxon>
        <taxon>Neoptera</taxon>
        <taxon>Endopterygota</taxon>
        <taxon>Hymenoptera</taxon>
        <taxon>Apocrita</taxon>
        <taxon>Aculeata</taxon>
        <taxon>Formicoidea</taxon>
        <taxon>Formicidae</taxon>
        <taxon>Formicinae</taxon>
        <taxon>Lasius</taxon>
        <taxon>Lasius</taxon>
    </lineage>
</organism>
<keyword evidence="2" id="KW-1185">Reference proteome</keyword>